<dbReference type="Proteomes" id="UP000002774">
    <property type="component" value="Chromosome"/>
</dbReference>
<dbReference type="eggNOG" id="ENOG5033E29">
    <property type="taxonomic scope" value="Bacteria"/>
</dbReference>
<evidence type="ECO:0000259" key="1">
    <source>
        <dbReference type="Pfam" id="PF21812"/>
    </source>
</evidence>
<gene>
    <name evidence="2" type="ORF">Mucpa_6410</name>
</gene>
<evidence type="ECO:0000313" key="2">
    <source>
        <dbReference type="EMBL" id="EHQ30463.1"/>
    </source>
</evidence>
<organism evidence="2 3">
    <name type="scientific">Mucilaginibacter paludis DSM 18603</name>
    <dbReference type="NCBI Taxonomy" id="714943"/>
    <lineage>
        <taxon>Bacteria</taxon>
        <taxon>Pseudomonadati</taxon>
        <taxon>Bacteroidota</taxon>
        <taxon>Sphingobacteriia</taxon>
        <taxon>Sphingobacteriales</taxon>
        <taxon>Sphingobacteriaceae</taxon>
        <taxon>Mucilaginibacter</taxon>
    </lineage>
</organism>
<dbReference type="HOGENOM" id="CLU_175337_0_0_10"/>
<protein>
    <recommendedName>
        <fullName evidence="1">DUF6881 domain-containing protein</fullName>
    </recommendedName>
</protein>
<dbReference type="EMBL" id="CM001403">
    <property type="protein sequence ID" value="EHQ30463.1"/>
    <property type="molecule type" value="Genomic_DNA"/>
</dbReference>
<accession>H1Y7X7</accession>
<dbReference type="AlphaFoldDB" id="H1Y7X7"/>
<sequence>MKYIKVQWIHNFEDEPDWWYHEIGEDGFETRKLMIYKNGTVEIVSKNMQTGDIELSDQEFLSVEEINQNPEFVGGEISAEEFQSIWNNYVQLS</sequence>
<feature type="domain" description="DUF6881" evidence="1">
    <location>
        <begin position="2"/>
        <end position="90"/>
    </location>
</feature>
<dbReference type="InterPro" id="IPR049248">
    <property type="entry name" value="DUF6881"/>
</dbReference>
<dbReference type="RefSeq" id="WP_008512217.1">
    <property type="nucleotide sequence ID" value="NZ_CM001403.1"/>
</dbReference>
<keyword evidence="3" id="KW-1185">Reference proteome</keyword>
<dbReference type="Pfam" id="PF21812">
    <property type="entry name" value="DUF6881"/>
    <property type="match status" value="1"/>
</dbReference>
<name>H1Y7X7_9SPHI</name>
<evidence type="ECO:0000313" key="3">
    <source>
        <dbReference type="Proteomes" id="UP000002774"/>
    </source>
</evidence>
<proteinExistence type="predicted"/>
<dbReference type="OrthoDB" id="288554at2"/>
<dbReference type="STRING" id="714943.Mucpa_6410"/>
<reference evidence="2" key="1">
    <citation type="submission" date="2011-09" db="EMBL/GenBank/DDBJ databases">
        <title>The permanent draft genome of Mucilaginibacter paludis DSM 18603.</title>
        <authorList>
            <consortium name="US DOE Joint Genome Institute (JGI-PGF)"/>
            <person name="Lucas S."/>
            <person name="Han J."/>
            <person name="Lapidus A."/>
            <person name="Bruce D."/>
            <person name="Goodwin L."/>
            <person name="Pitluck S."/>
            <person name="Peters L."/>
            <person name="Kyrpides N."/>
            <person name="Mavromatis K."/>
            <person name="Ivanova N."/>
            <person name="Mikhailova N."/>
            <person name="Held B."/>
            <person name="Detter J.C."/>
            <person name="Tapia R."/>
            <person name="Han C."/>
            <person name="Land M."/>
            <person name="Hauser L."/>
            <person name="Markowitz V."/>
            <person name="Cheng J.-F."/>
            <person name="Hugenholtz P."/>
            <person name="Woyke T."/>
            <person name="Wu D."/>
            <person name="Tindall B."/>
            <person name="Brambilla E."/>
            <person name="Klenk H.-P."/>
            <person name="Eisen J.A."/>
        </authorList>
    </citation>
    <scope>NUCLEOTIDE SEQUENCE [LARGE SCALE GENOMIC DNA]</scope>
    <source>
        <strain evidence="2">DSM 18603</strain>
    </source>
</reference>